<proteinExistence type="predicted"/>
<reference evidence="1 2" key="1">
    <citation type="submission" date="2019-11" db="EMBL/GenBank/DDBJ databases">
        <authorList>
            <person name="Hylling O."/>
            <person name="Hansen L.H."/>
            <person name="Johansen A."/>
        </authorList>
    </citation>
    <scope>NUCLEOTIDE SEQUENCE [LARGE SCALE GENOMIC DNA]</scope>
</reference>
<sequence>MTEEEFRSGKGPAHFDYMAECDKTCSVEFRPEQVEVVDMRHVLMGVVGFCEDLNLIKKLLFRGKTRADLNFPAAEKPTLGELIEGLSAINAWSPADIDVLHGAVGVITEAGEVAEYLLKFLEGNGFDRVNVMEEAGDVSWYVVRSLRGIGLTLDQSNRANIDKLRGRHGEAFDVFRDANRDLQAEHSKLEDAFKSAAPDAPLLPGVEVVKNPAHMEARGDMADMADRIRDANNAHDMKTTRG</sequence>
<dbReference type="KEGG" id="vg:79585565"/>
<accession>A0A6M3T887</accession>
<dbReference type="Gene3D" id="1.10.287.1080">
    <property type="entry name" value="MazG-like"/>
    <property type="match status" value="1"/>
</dbReference>
<dbReference type="GeneID" id="79585565"/>
<organism evidence="1 2">
    <name type="scientific">Sphingomonas phage Eidolon</name>
    <dbReference type="NCBI Taxonomy" id="2686311"/>
    <lineage>
        <taxon>Viruses</taxon>
        <taxon>Duplodnaviria</taxon>
        <taxon>Heunggongvirae</taxon>
        <taxon>Uroviricota</taxon>
        <taxon>Caudoviricetes</taxon>
        <taxon>Johnpaulvirinae</taxon>
        <taxon>Eidolonvirus</taxon>
        <taxon>Eidolonvirus eidolon</taxon>
    </lineage>
</organism>
<dbReference type="EMBL" id="MN734437">
    <property type="protein sequence ID" value="QJD54434.1"/>
    <property type="molecule type" value="Genomic_DNA"/>
</dbReference>
<evidence type="ECO:0000313" key="1">
    <source>
        <dbReference type="EMBL" id="QJD54434.1"/>
    </source>
</evidence>
<protein>
    <submittedName>
        <fullName evidence="1">MazG-like protein</fullName>
    </submittedName>
</protein>
<keyword evidence="2" id="KW-1185">Reference proteome</keyword>
<dbReference type="Proteomes" id="UP000502376">
    <property type="component" value="Segment"/>
</dbReference>
<name>A0A6M3T887_9CAUD</name>
<evidence type="ECO:0000313" key="2">
    <source>
        <dbReference type="Proteomes" id="UP000502376"/>
    </source>
</evidence>
<dbReference type="RefSeq" id="YP_010738200.1">
    <property type="nucleotide sequence ID" value="NC_073023.1"/>
</dbReference>
<dbReference type="SUPFAM" id="SSF101386">
    <property type="entry name" value="all-alpha NTP pyrophosphatases"/>
    <property type="match status" value="1"/>
</dbReference>